<dbReference type="GO" id="GO:1990756">
    <property type="term" value="F:ubiquitin-like ligase-substrate adaptor activity"/>
    <property type="evidence" value="ECO:0007669"/>
    <property type="project" value="TreeGrafter"/>
</dbReference>
<dbReference type="OMA" id="VNSNDTW"/>
<sequence length="584" mass="67172">MVDINALPDEVLEFILSYLPPYRDLEKCEIVCKRWRAIVRNVRRRAKMNLNRGLVDFHLCWRSLHPVDMVPMIAGRFSHSAVVHENSMYIFGGGSSADTTFNDLWRFDLSERKWVRPLSMGNYPSPKASATMVCYGDQLILFGGWRYPSLYPPYQPWRLFDELHMYSIKDNRWTVHTPACGPPPMAGHSATIQGNKMVVFGGYQLNNEVNSNSNDIWCLNLDTLVWYQPEVAGVKPPARYAQFQIVLDDDHILVIGGCGGPNNMFSDAWLLNMKNEVWQWRNVPIKNRKWAATHMWCNPACRVGSKLVVLGPTPSRPLDFQILKQQMPQVSNRVRHEAPLLRDDNAPWNRNRVQNEDGLRNPRQELNVNARDAPNRQAGNGNDLVNRHNNLVNNNQRNANVPNDNQNNANIEDEAINRLQRNLALRYRESDPKMPKRFDERHEDRFRMAAFNVPDNAQNASSRERQQERVRRMEEKMNALRNLRRNNGEQKTEEPTRKRAKRNCLAMFVCDISNVLSGDCCIEWIEYKNYGIVAGAPERLILSSIVAGNGELIMFGGVNKESLTEMVPQVSNAVHFLTAPRTII</sequence>
<dbReference type="EMBL" id="LR899012">
    <property type="protein sequence ID" value="CAD7088361.1"/>
    <property type="molecule type" value="Genomic_DNA"/>
</dbReference>
<dbReference type="OrthoDB" id="9973021at2759"/>
<dbReference type="SUPFAM" id="SSF117281">
    <property type="entry name" value="Kelch motif"/>
    <property type="match status" value="1"/>
</dbReference>
<dbReference type="Gene3D" id="1.20.1280.50">
    <property type="match status" value="1"/>
</dbReference>
<dbReference type="Pfam" id="PF13415">
    <property type="entry name" value="Beta-prop_FBX42"/>
    <property type="match status" value="1"/>
</dbReference>
<dbReference type="Gene3D" id="2.120.10.80">
    <property type="entry name" value="Kelch-type beta propeller"/>
    <property type="match status" value="1"/>
</dbReference>
<dbReference type="AlphaFoldDB" id="A0A7R8UXK0"/>
<dbReference type="InterPro" id="IPR036047">
    <property type="entry name" value="F-box-like_dom_sf"/>
</dbReference>
<protein>
    <recommendedName>
        <fullName evidence="3">F-box domain-containing protein</fullName>
    </recommendedName>
</protein>
<keyword evidence="5" id="KW-1185">Reference proteome</keyword>
<dbReference type="PANTHER" id="PTHR46432">
    <property type="entry name" value="F-BOX ONLY PROTEIN 42"/>
    <property type="match status" value="1"/>
</dbReference>
<evidence type="ECO:0000313" key="5">
    <source>
        <dbReference type="Proteomes" id="UP000594454"/>
    </source>
</evidence>
<dbReference type="PANTHER" id="PTHR46432:SF1">
    <property type="entry name" value="F-BOX ONLY PROTEIN 42"/>
    <property type="match status" value="1"/>
</dbReference>
<evidence type="ECO:0000256" key="1">
    <source>
        <dbReference type="SAM" id="Coils"/>
    </source>
</evidence>
<dbReference type="FunCoup" id="A0A7R8UXK0">
    <property type="interactions" value="364"/>
</dbReference>
<dbReference type="InterPro" id="IPR015915">
    <property type="entry name" value="Kelch-typ_b-propeller"/>
</dbReference>
<evidence type="ECO:0000313" key="4">
    <source>
        <dbReference type="EMBL" id="CAD7088361.1"/>
    </source>
</evidence>
<dbReference type="GO" id="GO:0019005">
    <property type="term" value="C:SCF ubiquitin ligase complex"/>
    <property type="evidence" value="ECO:0007669"/>
    <property type="project" value="TreeGrafter"/>
</dbReference>
<keyword evidence="1" id="KW-0175">Coiled coil</keyword>
<dbReference type="InterPro" id="IPR052821">
    <property type="entry name" value="F-box_only_SRC"/>
</dbReference>
<organism evidence="4 5">
    <name type="scientific">Hermetia illucens</name>
    <name type="common">Black soldier fly</name>
    <dbReference type="NCBI Taxonomy" id="343691"/>
    <lineage>
        <taxon>Eukaryota</taxon>
        <taxon>Metazoa</taxon>
        <taxon>Ecdysozoa</taxon>
        <taxon>Arthropoda</taxon>
        <taxon>Hexapoda</taxon>
        <taxon>Insecta</taxon>
        <taxon>Pterygota</taxon>
        <taxon>Neoptera</taxon>
        <taxon>Endopterygota</taxon>
        <taxon>Diptera</taxon>
        <taxon>Brachycera</taxon>
        <taxon>Stratiomyomorpha</taxon>
        <taxon>Stratiomyidae</taxon>
        <taxon>Hermetiinae</taxon>
        <taxon>Hermetia</taxon>
    </lineage>
</organism>
<reference evidence="4 5" key="1">
    <citation type="submission" date="2020-11" db="EMBL/GenBank/DDBJ databases">
        <authorList>
            <person name="Wallbank WR R."/>
            <person name="Pardo Diaz C."/>
            <person name="Kozak K."/>
            <person name="Martin S."/>
            <person name="Jiggins C."/>
            <person name="Moest M."/>
            <person name="Warren A I."/>
            <person name="Generalovic N T."/>
            <person name="Byers J.R.P. K."/>
            <person name="Montejo-Kovacevich G."/>
            <person name="Yen C E."/>
        </authorList>
    </citation>
    <scope>NUCLEOTIDE SEQUENCE [LARGE SCALE GENOMIC DNA]</scope>
</reference>
<feature type="region of interest" description="Disordered" evidence="2">
    <location>
        <begin position="344"/>
        <end position="389"/>
    </location>
</feature>
<dbReference type="InParanoid" id="A0A7R8UXK0"/>
<feature type="coiled-coil region" evidence="1">
    <location>
        <begin position="463"/>
        <end position="493"/>
    </location>
</feature>
<feature type="compositionally biased region" description="Basic and acidic residues" evidence="2">
    <location>
        <begin position="353"/>
        <end position="363"/>
    </location>
</feature>
<feature type="domain" description="F-box" evidence="3">
    <location>
        <begin position="1"/>
        <end position="48"/>
    </location>
</feature>
<gene>
    <name evidence="4" type="ORF">HERILL_LOCUS10993</name>
</gene>
<dbReference type="Proteomes" id="UP000594454">
    <property type="component" value="Chromosome 4"/>
</dbReference>
<name>A0A7R8UXK0_HERIL</name>
<evidence type="ECO:0000256" key="2">
    <source>
        <dbReference type="SAM" id="MobiDB-lite"/>
    </source>
</evidence>
<dbReference type="Pfam" id="PF12937">
    <property type="entry name" value="F-box-like"/>
    <property type="match status" value="1"/>
</dbReference>
<dbReference type="InterPro" id="IPR001810">
    <property type="entry name" value="F-box_dom"/>
</dbReference>
<dbReference type="CDD" id="cd22110">
    <property type="entry name" value="F-box_FBXO42"/>
    <property type="match status" value="1"/>
</dbReference>
<proteinExistence type="predicted"/>
<dbReference type="SMART" id="SM00256">
    <property type="entry name" value="FBOX"/>
    <property type="match status" value="1"/>
</dbReference>
<dbReference type="PROSITE" id="PS50181">
    <property type="entry name" value="FBOX"/>
    <property type="match status" value="1"/>
</dbReference>
<dbReference type="SUPFAM" id="SSF81383">
    <property type="entry name" value="F-box domain"/>
    <property type="match status" value="1"/>
</dbReference>
<evidence type="ECO:0000259" key="3">
    <source>
        <dbReference type="PROSITE" id="PS50181"/>
    </source>
</evidence>
<accession>A0A7R8UXK0</accession>